<sequence length="522" mass="57648">MVGVPGKSKGCNTCRKRKKGCDQARPACGQCTRAGIACAGYERHRTFVNASRSGPGSDGSGDDVPAAAALTVTRISPLAAVPTLQHGLSRSAYETRYLGLFWDLYLPRGEAPSEYYRRHCVGGWTTFARENYKADPALYRALLAMSLTSLGHHQSNQSLRDEGLRQYGRALGELKTGLRNPKRQRSDAMLVASRTLGLYEMLYGRDQMTQQVISQANSWQGHNLGEMALLSLRTPELQMDDPAHSLFCDGRMGHIIVSINMRKRCVFSEPKWKTVPWTKIPKTPKDMLWDTLADIPGLLESVDLLKTLPDGADKAELYQGLVAECWRLHGELVWWYETLCPRDQFEQLEARGFDAPDPSADDLATASIIINYWSGCLLVYSNLRGLLAAHPALAATIATMDPSTDPMHYCSRIGDLVDFFLHPSAGRFAWHQTPFPVGIASGYLLSTGQIMTPEMRKLVQFFARDDGGRQVALFLKSMLDSGYGSWPADMRVGDGQGEDVKSIVMRNLAGSEASSPESSLSQ</sequence>
<dbReference type="Gene3D" id="4.10.240.10">
    <property type="entry name" value="Zn(2)-C6 fungal-type DNA-binding domain"/>
    <property type="match status" value="1"/>
</dbReference>
<evidence type="ECO:0000313" key="3">
    <source>
        <dbReference type="EMBL" id="KAH7375541.1"/>
    </source>
</evidence>
<proteinExistence type="predicted"/>
<organism evidence="3 4">
    <name type="scientific">Plectosphaerella cucumerina</name>
    <dbReference type="NCBI Taxonomy" id="40658"/>
    <lineage>
        <taxon>Eukaryota</taxon>
        <taxon>Fungi</taxon>
        <taxon>Dikarya</taxon>
        <taxon>Ascomycota</taxon>
        <taxon>Pezizomycotina</taxon>
        <taxon>Sordariomycetes</taxon>
        <taxon>Hypocreomycetidae</taxon>
        <taxon>Glomerellales</taxon>
        <taxon>Plectosphaerellaceae</taxon>
        <taxon>Plectosphaerella</taxon>
    </lineage>
</organism>
<reference evidence="3" key="1">
    <citation type="journal article" date="2021" name="Nat. Commun.">
        <title>Genetic determinants of endophytism in the Arabidopsis root mycobiome.</title>
        <authorList>
            <person name="Mesny F."/>
            <person name="Miyauchi S."/>
            <person name="Thiergart T."/>
            <person name="Pickel B."/>
            <person name="Atanasova L."/>
            <person name="Karlsson M."/>
            <person name="Huettel B."/>
            <person name="Barry K.W."/>
            <person name="Haridas S."/>
            <person name="Chen C."/>
            <person name="Bauer D."/>
            <person name="Andreopoulos W."/>
            <person name="Pangilinan J."/>
            <person name="LaButti K."/>
            <person name="Riley R."/>
            <person name="Lipzen A."/>
            <person name="Clum A."/>
            <person name="Drula E."/>
            <person name="Henrissat B."/>
            <person name="Kohler A."/>
            <person name="Grigoriev I.V."/>
            <person name="Martin F.M."/>
            <person name="Hacquard S."/>
        </authorList>
    </citation>
    <scope>NUCLEOTIDE SEQUENCE</scope>
    <source>
        <strain evidence="3">MPI-CAGE-AT-0016</strain>
    </source>
</reference>
<dbReference type="InterPro" id="IPR036864">
    <property type="entry name" value="Zn2-C6_fun-type_DNA-bd_sf"/>
</dbReference>
<dbReference type="PROSITE" id="PS00463">
    <property type="entry name" value="ZN2_CY6_FUNGAL_1"/>
    <property type="match status" value="1"/>
</dbReference>
<dbReference type="GO" id="GO:0008270">
    <property type="term" value="F:zinc ion binding"/>
    <property type="evidence" value="ECO:0007669"/>
    <property type="project" value="InterPro"/>
</dbReference>
<feature type="domain" description="Zn(2)-C6 fungal-type" evidence="2">
    <location>
        <begin position="10"/>
        <end position="38"/>
    </location>
</feature>
<name>A0A8K0X847_9PEZI</name>
<dbReference type="CDD" id="cd00067">
    <property type="entry name" value="GAL4"/>
    <property type="match status" value="1"/>
</dbReference>
<comment type="caution">
    <text evidence="3">The sequence shown here is derived from an EMBL/GenBank/DDBJ whole genome shotgun (WGS) entry which is preliminary data.</text>
</comment>
<dbReference type="InterPro" id="IPR053178">
    <property type="entry name" value="Osmoadaptation_assoc"/>
</dbReference>
<protein>
    <recommendedName>
        <fullName evidence="2">Zn(2)-C6 fungal-type domain-containing protein</fullName>
    </recommendedName>
</protein>
<dbReference type="SUPFAM" id="SSF57701">
    <property type="entry name" value="Zn2/Cys6 DNA-binding domain"/>
    <property type="match status" value="1"/>
</dbReference>
<keyword evidence="4" id="KW-1185">Reference proteome</keyword>
<dbReference type="Proteomes" id="UP000813385">
    <property type="component" value="Unassembled WGS sequence"/>
</dbReference>
<accession>A0A8K0X847</accession>
<dbReference type="Pfam" id="PF00172">
    <property type="entry name" value="Zn_clus"/>
    <property type="match status" value="1"/>
</dbReference>
<dbReference type="PANTHER" id="PTHR38111:SF11">
    <property type="entry name" value="TRANSCRIPTION FACTOR DOMAIN-CONTAINING PROTEIN-RELATED"/>
    <property type="match status" value="1"/>
</dbReference>
<dbReference type="PANTHER" id="PTHR38111">
    <property type="entry name" value="ZN(2)-C6 FUNGAL-TYPE DOMAIN-CONTAINING PROTEIN-RELATED"/>
    <property type="match status" value="1"/>
</dbReference>
<dbReference type="InterPro" id="IPR021858">
    <property type="entry name" value="Fun_TF"/>
</dbReference>
<dbReference type="EMBL" id="JAGPXD010000001">
    <property type="protein sequence ID" value="KAH7375541.1"/>
    <property type="molecule type" value="Genomic_DNA"/>
</dbReference>
<dbReference type="PROSITE" id="PS50048">
    <property type="entry name" value="ZN2_CY6_FUNGAL_2"/>
    <property type="match status" value="1"/>
</dbReference>
<evidence type="ECO:0000259" key="2">
    <source>
        <dbReference type="PROSITE" id="PS50048"/>
    </source>
</evidence>
<dbReference type="GO" id="GO:0000981">
    <property type="term" value="F:DNA-binding transcription factor activity, RNA polymerase II-specific"/>
    <property type="evidence" value="ECO:0007669"/>
    <property type="project" value="InterPro"/>
</dbReference>
<dbReference type="OrthoDB" id="3525185at2759"/>
<dbReference type="Pfam" id="PF11951">
    <property type="entry name" value="Fungal_trans_2"/>
    <property type="match status" value="1"/>
</dbReference>
<keyword evidence="1" id="KW-0539">Nucleus</keyword>
<dbReference type="SMART" id="SM00066">
    <property type="entry name" value="GAL4"/>
    <property type="match status" value="1"/>
</dbReference>
<dbReference type="InterPro" id="IPR001138">
    <property type="entry name" value="Zn2Cys6_DnaBD"/>
</dbReference>
<dbReference type="AlphaFoldDB" id="A0A8K0X847"/>
<evidence type="ECO:0000313" key="4">
    <source>
        <dbReference type="Proteomes" id="UP000813385"/>
    </source>
</evidence>
<gene>
    <name evidence="3" type="ORF">B0T11DRAFT_10306</name>
</gene>
<evidence type="ECO:0000256" key="1">
    <source>
        <dbReference type="ARBA" id="ARBA00023242"/>
    </source>
</evidence>